<accession>A0A081S2Q4</accession>
<evidence type="ECO:0000313" key="2">
    <source>
        <dbReference type="Proteomes" id="UP000028002"/>
    </source>
</evidence>
<sequence>MSSIVCLGDATDRGGKVITASSTMYFDGKQAALVGDLINCPLDGHGINPIIEGDNTVQENGRAVVVHYCRCQCGCRVLSSMPHNQVESSS</sequence>
<dbReference type="RefSeq" id="WP_036836768.1">
    <property type="nucleotide sequence ID" value="NZ_CAWLUD010000001.1"/>
</dbReference>
<dbReference type="EMBL" id="JGVH01000001">
    <property type="protein sequence ID" value="KER05207.1"/>
    <property type="molecule type" value="Genomic_DNA"/>
</dbReference>
<proteinExistence type="predicted"/>
<dbReference type="Proteomes" id="UP000028002">
    <property type="component" value="Unassembled WGS sequence"/>
</dbReference>
<organism evidence="1 2">
    <name type="scientific">Photorhabdus temperata subsp. temperata Meg1</name>
    <dbReference type="NCBI Taxonomy" id="1393735"/>
    <lineage>
        <taxon>Bacteria</taxon>
        <taxon>Pseudomonadati</taxon>
        <taxon>Pseudomonadota</taxon>
        <taxon>Gammaproteobacteria</taxon>
        <taxon>Enterobacterales</taxon>
        <taxon>Morganellaceae</taxon>
        <taxon>Photorhabdus</taxon>
    </lineage>
</organism>
<evidence type="ECO:0000313" key="1">
    <source>
        <dbReference type="EMBL" id="KER05207.1"/>
    </source>
</evidence>
<evidence type="ECO:0008006" key="3">
    <source>
        <dbReference type="Google" id="ProtNLM"/>
    </source>
</evidence>
<name>A0A081S2Q4_PHOTE</name>
<dbReference type="InterPro" id="IPR008727">
    <property type="entry name" value="PAAR_motif"/>
</dbReference>
<comment type="caution">
    <text evidence="1">The sequence shown here is derived from an EMBL/GenBank/DDBJ whole genome shotgun (WGS) entry which is preliminary data.</text>
</comment>
<dbReference type="CDD" id="cd14744">
    <property type="entry name" value="PAAR_CT_2"/>
    <property type="match status" value="1"/>
</dbReference>
<reference evidence="1 2" key="1">
    <citation type="submission" date="2014-03" db="EMBL/GenBank/DDBJ databases">
        <title>Draft Genome of Photorhabdus temperata Meg1.</title>
        <authorList>
            <person name="Hurst S.G.IV."/>
            <person name="Morris K."/>
            <person name="Thomas K."/>
            <person name="Tisa L.S."/>
        </authorList>
    </citation>
    <scope>NUCLEOTIDE SEQUENCE [LARGE SCALE GENOMIC DNA]</scope>
    <source>
        <strain evidence="1 2">Meg1</strain>
    </source>
</reference>
<dbReference type="Gene3D" id="2.60.200.60">
    <property type="match status" value="1"/>
</dbReference>
<gene>
    <name evidence="1" type="ORF">MEG1DRAFT_00102</name>
</gene>
<protein>
    <recommendedName>
        <fullName evidence="3">Zn-binding protein involved in type VI secretion</fullName>
    </recommendedName>
</protein>
<dbReference type="Pfam" id="PF05488">
    <property type="entry name" value="PAAR_motif"/>
    <property type="match status" value="1"/>
</dbReference>
<dbReference type="AlphaFoldDB" id="A0A081S2Q4"/>